<gene>
    <name evidence="1" type="ORF">PISMIDRAFT_19989</name>
</gene>
<reference evidence="1 2" key="1">
    <citation type="submission" date="2014-04" db="EMBL/GenBank/DDBJ databases">
        <authorList>
            <consortium name="DOE Joint Genome Institute"/>
            <person name="Kuo A."/>
            <person name="Kohler A."/>
            <person name="Costa M.D."/>
            <person name="Nagy L.G."/>
            <person name="Floudas D."/>
            <person name="Copeland A."/>
            <person name="Barry K.W."/>
            <person name="Cichocki N."/>
            <person name="Veneault-Fourrey C."/>
            <person name="LaButti K."/>
            <person name="Lindquist E.A."/>
            <person name="Lipzen A."/>
            <person name="Lundell T."/>
            <person name="Morin E."/>
            <person name="Murat C."/>
            <person name="Sun H."/>
            <person name="Tunlid A."/>
            <person name="Henrissat B."/>
            <person name="Grigoriev I.V."/>
            <person name="Hibbett D.S."/>
            <person name="Martin F."/>
            <person name="Nordberg H.P."/>
            <person name="Cantor M.N."/>
            <person name="Hua S.X."/>
        </authorList>
    </citation>
    <scope>NUCLEOTIDE SEQUENCE [LARGE SCALE GENOMIC DNA]</scope>
    <source>
        <strain evidence="1 2">441</strain>
    </source>
</reference>
<evidence type="ECO:0000313" key="1">
    <source>
        <dbReference type="EMBL" id="KIK10889.1"/>
    </source>
</evidence>
<keyword evidence="2" id="KW-1185">Reference proteome</keyword>
<dbReference type="EMBL" id="KN834375">
    <property type="protein sequence ID" value="KIK10889.1"/>
    <property type="molecule type" value="Genomic_DNA"/>
</dbReference>
<proteinExistence type="predicted"/>
<dbReference type="AlphaFoldDB" id="A0A0C9Y9Z4"/>
<evidence type="ECO:0000313" key="2">
    <source>
        <dbReference type="Proteomes" id="UP000054018"/>
    </source>
</evidence>
<organism evidence="1 2">
    <name type="scientific">Pisolithus microcarpus 441</name>
    <dbReference type="NCBI Taxonomy" id="765257"/>
    <lineage>
        <taxon>Eukaryota</taxon>
        <taxon>Fungi</taxon>
        <taxon>Dikarya</taxon>
        <taxon>Basidiomycota</taxon>
        <taxon>Agaricomycotina</taxon>
        <taxon>Agaricomycetes</taxon>
        <taxon>Agaricomycetidae</taxon>
        <taxon>Boletales</taxon>
        <taxon>Sclerodermatineae</taxon>
        <taxon>Pisolithaceae</taxon>
        <taxon>Pisolithus</taxon>
    </lineage>
</organism>
<name>A0A0C9Y9Z4_9AGAM</name>
<accession>A0A0C9Y9Z4</accession>
<dbReference type="Proteomes" id="UP000054018">
    <property type="component" value="Unassembled WGS sequence"/>
</dbReference>
<reference evidence="2" key="2">
    <citation type="submission" date="2015-01" db="EMBL/GenBank/DDBJ databases">
        <title>Evolutionary Origins and Diversification of the Mycorrhizal Mutualists.</title>
        <authorList>
            <consortium name="DOE Joint Genome Institute"/>
            <consortium name="Mycorrhizal Genomics Consortium"/>
            <person name="Kohler A."/>
            <person name="Kuo A."/>
            <person name="Nagy L.G."/>
            <person name="Floudas D."/>
            <person name="Copeland A."/>
            <person name="Barry K.W."/>
            <person name="Cichocki N."/>
            <person name="Veneault-Fourrey C."/>
            <person name="LaButti K."/>
            <person name="Lindquist E.A."/>
            <person name="Lipzen A."/>
            <person name="Lundell T."/>
            <person name="Morin E."/>
            <person name="Murat C."/>
            <person name="Riley R."/>
            <person name="Ohm R."/>
            <person name="Sun H."/>
            <person name="Tunlid A."/>
            <person name="Henrissat B."/>
            <person name="Grigoriev I.V."/>
            <person name="Hibbett D.S."/>
            <person name="Martin F."/>
        </authorList>
    </citation>
    <scope>NUCLEOTIDE SEQUENCE [LARGE SCALE GENOMIC DNA]</scope>
    <source>
        <strain evidence="2">441</strain>
    </source>
</reference>
<sequence length="77" mass="9016">MSGLDGRLATAGTNRPLLRWHNLVARREADNCEHRPTVFKRPVDPKITSKTHLEFDENDTQSTRTVRENPFWHESKF</sequence>
<dbReference type="HOGENOM" id="CLU_2639033_0_0_1"/>
<protein>
    <submittedName>
        <fullName evidence="1">Uncharacterized protein</fullName>
    </submittedName>
</protein>